<evidence type="ECO:0000259" key="4">
    <source>
        <dbReference type="Pfam" id="PF01494"/>
    </source>
</evidence>
<gene>
    <name evidence="5" type="ORF">F8144_13005</name>
</gene>
<dbReference type="Pfam" id="PF21274">
    <property type="entry name" value="Rng_hyd_C"/>
    <property type="match status" value="1"/>
</dbReference>
<dbReference type="Proteomes" id="UP000442990">
    <property type="component" value="Unassembled WGS sequence"/>
</dbReference>
<name>A0A7J5DHV3_9ACTN</name>
<sequence>MTDTVIIAGAGPAGLMLAYELGLAGVPAVVVERHPQQRVDAPGVAINPSTIELLDQRGLMEELREGALVLPTEHFGFVFLKATDLGRPSENTHLVLQPRLEQHLERHAVRVGATVRRGLEVVSVRPDADGVTVGLRGADGSREELRGRYLVGCDGRHSTVRNLTGIGFPGIEPPFHGIVGDVEIEHSEIPPELLAVRHHPSGGHFLGAPTLPGVFRVMLAEFGTASPAEDVPVTMDELRESIVRMTGVDLKADRFLWLSRFTNATRNAERYSEGPVFIAGDAAHVHYPFNGKGIGTAVHDAVNLGWKLAATLQGRAPDGLLDTYHAERHPVGQAACDLVRAQVALCHPPQEVAPLRALIGRLAEFEDVRRYLVEAITDLSVRYPAPEGAHPLVGARLPHAALTAAEGPVSVAELLRPGGGLLLDLTGGPSEYAADVEGLADRVRTAEVQPSGDIGAGAVLLRPDGHVAWAAGDTVDHEGLRTALTTWFGAAA</sequence>
<comment type="cofactor">
    <cofactor evidence="1">
        <name>FAD</name>
        <dbReference type="ChEBI" id="CHEBI:57692"/>
    </cofactor>
</comment>
<dbReference type="SUPFAM" id="SSF51905">
    <property type="entry name" value="FAD/NAD(P)-binding domain"/>
    <property type="match status" value="1"/>
</dbReference>
<dbReference type="GO" id="GO:0071949">
    <property type="term" value="F:FAD binding"/>
    <property type="evidence" value="ECO:0007669"/>
    <property type="project" value="InterPro"/>
</dbReference>
<dbReference type="Pfam" id="PF01494">
    <property type="entry name" value="FAD_binding_3"/>
    <property type="match status" value="1"/>
</dbReference>
<comment type="caution">
    <text evidence="5">The sequence shown here is derived from an EMBL/GenBank/DDBJ whole genome shotgun (WGS) entry which is preliminary data.</text>
</comment>
<dbReference type="InterPro" id="IPR002938">
    <property type="entry name" value="FAD-bd"/>
</dbReference>
<protein>
    <recommendedName>
        <fullName evidence="4">FAD-binding domain-containing protein</fullName>
    </recommendedName>
</protein>
<dbReference type="RefSeq" id="WP_151469466.1">
    <property type="nucleotide sequence ID" value="NZ_WBKG01000009.1"/>
</dbReference>
<evidence type="ECO:0000313" key="5">
    <source>
        <dbReference type="EMBL" id="KAB1988149.1"/>
    </source>
</evidence>
<keyword evidence="6" id="KW-1185">Reference proteome</keyword>
<feature type="domain" description="FAD-binding" evidence="4">
    <location>
        <begin position="4"/>
        <end position="337"/>
    </location>
</feature>
<accession>A0A7J5DHV3</accession>
<keyword evidence="2" id="KW-0285">Flavoprotein</keyword>
<dbReference type="Gene3D" id="3.50.50.60">
    <property type="entry name" value="FAD/NAD(P)-binding domain"/>
    <property type="match status" value="1"/>
</dbReference>
<evidence type="ECO:0000256" key="2">
    <source>
        <dbReference type="ARBA" id="ARBA00022630"/>
    </source>
</evidence>
<dbReference type="GO" id="GO:0016709">
    <property type="term" value="F:oxidoreductase activity, acting on paired donors, with incorporation or reduction of molecular oxygen, NAD(P)H as one donor, and incorporation of one atom of oxygen"/>
    <property type="evidence" value="ECO:0007669"/>
    <property type="project" value="UniProtKB-ARBA"/>
</dbReference>
<dbReference type="Gene3D" id="3.40.30.120">
    <property type="match status" value="1"/>
</dbReference>
<organism evidence="5 6">
    <name type="scientific">Streptomyces triticiradicis</name>
    <dbReference type="NCBI Taxonomy" id="2651189"/>
    <lineage>
        <taxon>Bacteria</taxon>
        <taxon>Bacillati</taxon>
        <taxon>Actinomycetota</taxon>
        <taxon>Actinomycetes</taxon>
        <taxon>Kitasatosporales</taxon>
        <taxon>Streptomycetaceae</taxon>
        <taxon>Streptomyces</taxon>
    </lineage>
</organism>
<dbReference type="PANTHER" id="PTHR43004:SF19">
    <property type="entry name" value="BINDING MONOOXYGENASE, PUTATIVE (JCVI)-RELATED"/>
    <property type="match status" value="1"/>
</dbReference>
<evidence type="ECO:0000256" key="1">
    <source>
        <dbReference type="ARBA" id="ARBA00001974"/>
    </source>
</evidence>
<evidence type="ECO:0000256" key="3">
    <source>
        <dbReference type="ARBA" id="ARBA00022827"/>
    </source>
</evidence>
<dbReference type="InterPro" id="IPR036188">
    <property type="entry name" value="FAD/NAD-bd_sf"/>
</dbReference>
<keyword evidence="3" id="KW-0274">FAD</keyword>
<proteinExistence type="predicted"/>
<dbReference type="PANTHER" id="PTHR43004">
    <property type="entry name" value="TRK SYSTEM POTASSIUM UPTAKE PROTEIN"/>
    <property type="match status" value="1"/>
</dbReference>
<reference evidence="5 6" key="1">
    <citation type="submission" date="2019-09" db="EMBL/GenBank/DDBJ databases">
        <title>Isolation and identification of active actinomycetes.</title>
        <authorList>
            <person name="Yu Z."/>
            <person name="Han C."/>
            <person name="Yu B."/>
        </authorList>
    </citation>
    <scope>NUCLEOTIDE SEQUENCE [LARGE SCALE GENOMIC DNA]</scope>
    <source>
        <strain evidence="5 6">NEAU-H2</strain>
    </source>
</reference>
<dbReference type="PRINTS" id="PR00420">
    <property type="entry name" value="RNGMNOXGNASE"/>
</dbReference>
<dbReference type="InterPro" id="IPR050641">
    <property type="entry name" value="RIFMO-like"/>
</dbReference>
<dbReference type="Gene3D" id="3.30.70.2450">
    <property type="match status" value="1"/>
</dbReference>
<dbReference type="EMBL" id="WBKG01000009">
    <property type="protein sequence ID" value="KAB1988149.1"/>
    <property type="molecule type" value="Genomic_DNA"/>
</dbReference>
<dbReference type="AlphaFoldDB" id="A0A7J5DHV3"/>
<evidence type="ECO:0000313" key="6">
    <source>
        <dbReference type="Proteomes" id="UP000442990"/>
    </source>
</evidence>